<dbReference type="Proteomes" id="UP001295423">
    <property type="component" value="Unassembled WGS sequence"/>
</dbReference>
<dbReference type="GO" id="GO:0016279">
    <property type="term" value="F:protein-lysine N-methyltransferase activity"/>
    <property type="evidence" value="ECO:0007669"/>
    <property type="project" value="TreeGrafter"/>
</dbReference>
<accession>A0AAD2FQU4</accession>
<dbReference type="InterPro" id="IPR046341">
    <property type="entry name" value="SET_dom_sf"/>
</dbReference>
<dbReference type="AlphaFoldDB" id="A0AAD2FQU4"/>
<keyword evidence="3" id="KW-1185">Reference proteome</keyword>
<reference evidence="2" key="1">
    <citation type="submission" date="2023-08" db="EMBL/GenBank/DDBJ databases">
        <authorList>
            <person name="Audoor S."/>
            <person name="Bilcke G."/>
        </authorList>
    </citation>
    <scope>NUCLEOTIDE SEQUENCE</scope>
</reference>
<dbReference type="Gene3D" id="3.90.1410.10">
    <property type="entry name" value="set domain protein methyltransferase, domain 1"/>
    <property type="match status" value="1"/>
</dbReference>
<feature type="coiled-coil region" evidence="1">
    <location>
        <begin position="341"/>
        <end position="368"/>
    </location>
</feature>
<comment type="caution">
    <text evidence="2">The sequence shown here is derived from an EMBL/GenBank/DDBJ whole genome shotgun (WGS) entry which is preliminary data.</text>
</comment>
<dbReference type="PANTHER" id="PTHR13271">
    <property type="entry name" value="UNCHARACTERIZED PUTATIVE METHYLTRANSFERASE"/>
    <property type="match status" value="1"/>
</dbReference>
<evidence type="ECO:0008006" key="4">
    <source>
        <dbReference type="Google" id="ProtNLM"/>
    </source>
</evidence>
<sequence length="466" mass="52308">MMAKRQRISAPPWWDEIVGEVTGNGGYLHRGITFLPESRSIVCEAEIDEKTLVFKIPRSSILSAPSGCDQYAWIQELRDKTNDRCKAQNAIADLILAYRLAGEDPTYLKTLPPPSSWNLLPRRWTEETLQKCLGGSPLMERIKKQKSSVTADYRLLCNHPKGKGGPTFEAFDDMLAAVTSRAFAGAKDEIMMIPILDLCNHARGKDEKKNLEYKILDDGSVEVSATAKIAPHEHFRLTYGAKGNSQLLLNYGFAMKHNLETDGSSNDFLEFSFDGAPAVELRTGPKDYTYGKFIKILEQILGESSASLEEEEEDDDMNAFLDGTDEMEEMDIYGAASADEVPEDTEQNEEIENELEALKKLKQVIHERIDAYGCKGSKLRDRLECQDGSIDYFSSLLVLSEQRCLFFYFLCAEKVGILLQNKDLSTLDKADGFKDVPINDEDLSLIDKQTSELANVFMTIRHGNGF</sequence>
<keyword evidence="1" id="KW-0175">Coiled coil</keyword>
<dbReference type="CDD" id="cd10527">
    <property type="entry name" value="SET_LSMT"/>
    <property type="match status" value="1"/>
</dbReference>
<protein>
    <recommendedName>
        <fullName evidence="4">SET domain-containing protein</fullName>
    </recommendedName>
</protein>
<dbReference type="EMBL" id="CAKOGP040001758">
    <property type="protein sequence ID" value="CAJ1949540.1"/>
    <property type="molecule type" value="Genomic_DNA"/>
</dbReference>
<name>A0AAD2FQU4_9STRA</name>
<dbReference type="InterPro" id="IPR050600">
    <property type="entry name" value="SETD3_SETD6_MTase"/>
</dbReference>
<organism evidence="2 3">
    <name type="scientific">Cylindrotheca closterium</name>
    <dbReference type="NCBI Taxonomy" id="2856"/>
    <lineage>
        <taxon>Eukaryota</taxon>
        <taxon>Sar</taxon>
        <taxon>Stramenopiles</taxon>
        <taxon>Ochrophyta</taxon>
        <taxon>Bacillariophyta</taxon>
        <taxon>Bacillariophyceae</taxon>
        <taxon>Bacillariophycidae</taxon>
        <taxon>Bacillariales</taxon>
        <taxon>Bacillariaceae</taxon>
        <taxon>Cylindrotheca</taxon>
    </lineage>
</organism>
<dbReference type="PANTHER" id="PTHR13271:SF152">
    <property type="entry name" value="UBIQUITIN-LIKE DOMAIN-CONTAINING PROTEIN"/>
    <property type="match status" value="1"/>
</dbReference>
<dbReference type="SUPFAM" id="SSF82199">
    <property type="entry name" value="SET domain"/>
    <property type="match status" value="1"/>
</dbReference>
<evidence type="ECO:0000256" key="1">
    <source>
        <dbReference type="SAM" id="Coils"/>
    </source>
</evidence>
<proteinExistence type="predicted"/>
<gene>
    <name evidence="2" type="ORF">CYCCA115_LOCUS12148</name>
</gene>
<evidence type="ECO:0000313" key="3">
    <source>
        <dbReference type="Proteomes" id="UP001295423"/>
    </source>
</evidence>
<evidence type="ECO:0000313" key="2">
    <source>
        <dbReference type="EMBL" id="CAJ1949540.1"/>
    </source>
</evidence>